<comment type="similarity">
    <text evidence="1">Belongs to the PemK/MazF family.</text>
</comment>
<protein>
    <submittedName>
        <fullName evidence="4">PemK-like, MazF-like toxin of type II toxin-antitoxin system</fullName>
    </submittedName>
</protein>
<dbReference type="AlphaFoldDB" id="A0A1H6CUJ0"/>
<keyword evidence="5" id="KW-1185">Reference proteome</keyword>
<evidence type="ECO:0000256" key="2">
    <source>
        <dbReference type="ARBA" id="ARBA00022649"/>
    </source>
</evidence>
<dbReference type="RefSeq" id="WP_103887858.1">
    <property type="nucleotide sequence ID" value="NZ_FNVU01000010.1"/>
</dbReference>
<reference evidence="4 5" key="1">
    <citation type="submission" date="2016-10" db="EMBL/GenBank/DDBJ databases">
        <authorList>
            <person name="de Groot N.N."/>
        </authorList>
    </citation>
    <scope>NUCLEOTIDE SEQUENCE [LARGE SCALE GENOMIC DNA]</scope>
    <source>
        <strain evidence="4 5">CGMCC 4.2023</strain>
    </source>
</reference>
<dbReference type="EMBL" id="FNVU01000010">
    <property type="protein sequence ID" value="SEG76195.1"/>
    <property type="molecule type" value="Genomic_DNA"/>
</dbReference>
<accession>A0A1H6CUJ0</accession>
<feature type="compositionally biased region" description="Basic residues" evidence="3">
    <location>
        <begin position="27"/>
        <end position="39"/>
    </location>
</feature>
<evidence type="ECO:0000313" key="4">
    <source>
        <dbReference type="EMBL" id="SEG76195.1"/>
    </source>
</evidence>
<dbReference type="Gene3D" id="2.30.30.110">
    <property type="match status" value="1"/>
</dbReference>
<feature type="compositionally biased region" description="Low complexity" evidence="3">
    <location>
        <begin position="40"/>
        <end position="52"/>
    </location>
</feature>
<dbReference type="GO" id="GO:0003677">
    <property type="term" value="F:DNA binding"/>
    <property type="evidence" value="ECO:0007669"/>
    <property type="project" value="InterPro"/>
</dbReference>
<organism evidence="4 5">
    <name type="scientific">Actinacidiphila yanglinensis</name>
    <dbReference type="NCBI Taxonomy" id="310779"/>
    <lineage>
        <taxon>Bacteria</taxon>
        <taxon>Bacillati</taxon>
        <taxon>Actinomycetota</taxon>
        <taxon>Actinomycetes</taxon>
        <taxon>Kitasatosporales</taxon>
        <taxon>Streptomycetaceae</taxon>
        <taxon>Actinacidiphila</taxon>
    </lineage>
</organism>
<dbReference type="Pfam" id="PF02452">
    <property type="entry name" value="PemK_toxin"/>
    <property type="match status" value="1"/>
</dbReference>
<sequence length="152" mass="16527">MSSGMWAAVLAVAALALVAALIDGRARSRRPPRRSKTRTRPGTGTGSRTGARVPRRGEVWWADVPFEDGAGSKDRPCLVLAVRGQSVRVVKITSKRHDELPGVLALPAGTVDDAAHRQSYLETRELRDVPLPAFRRPAGAVNARFMKRLDLP</sequence>
<dbReference type="InterPro" id="IPR011067">
    <property type="entry name" value="Plasmid_toxin/cell-grow_inhib"/>
</dbReference>
<evidence type="ECO:0000256" key="3">
    <source>
        <dbReference type="SAM" id="MobiDB-lite"/>
    </source>
</evidence>
<evidence type="ECO:0000313" key="5">
    <source>
        <dbReference type="Proteomes" id="UP000236754"/>
    </source>
</evidence>
<proteinExistence type="inferred from homology"/>
<dbReference type="InterPro" id="IPR003477">
    <property type="entry name" value="PemK-like"/>
</dbReference>
<evidence type="ECO:0000256" key="1">
    <source>
        <dbReference type="ARBA" id="ARBA00007521"/>
    </source>
</evidence>
<dbReference type="Proteomes" id="UP000236754">
    <property type="component" value="Unassembled WGS sequence"/>
</dbReference>
<dbReference type="OrthoDB" id="3295034at2"/>
<keyword evidence="2" id="KW-1277">Toxin-antitoxin system</keyword>
<dbReference type="SUPFAM" id="SSF50118">
    <property type="entry name" value="Cell growth inhibitor/plasmid maintenance toxic component"/>
    <property type="match status" value="1"/>
</dbReference>
<gene>
    <name evidence="4" type="ORF">SAMN05216223_11062</name>
</gene>
<feature type="region of interest" description="Disordered" evidence="3">
    <location>
        <begin position="26"/>
        <end position="55"/>
    </location>
</feature>
<name>A0A1H6CUJ0_9ACTN</name>